<dbReference type="PROSITE" id="PS00191">
    <property type="entry name" value="CYTOCHROME_B5_1"/>
    <property type="match status" value="1"/>
</dbReference>
<dbReference type="SUPFAM" id="SSF51905">
    <property type="entry name" value="FAD/NAD(P)-binding domain"/>
    <property type="match status" value="1"/>
</dbReference>
<protein>
    <recommendedName>
        <fullName evidence="7">Cytochrome b5 heme-binding domain-containing protein</fullName>
    </recommendedName>
</protein>
<feature type="compositionally biased region" description="Low complexity" evidence="6">
    <location>
        <begin position="518"/>
        <end position="531"/>
    </location>
</feature>
<dbReference type="GO" id="GO:0046872">
    <property type="term" value="F:metal ion binding"/>
    <property type="evidence" value="ECO:0007669"/>
    <property type="project" value="UniProtKB-KW"/>
</dbReference>
<dbReference type="SUPFAM" id="SSF55856">
    <property type="entry name" value="Cytochrome b5-like heme/steroid binding domain"/>
    <property type="match status" value="1"/>
</dbReference>
<name>A0A7S2RX14_9STRA</name>
<evidence type="ECO:0000259" key="7">
    <source>
        <dbReference type="PROSITE" id="PS50255"/>
    </source>
</evidence>
<evidence type="ECO:0000256" key="6">
    <source>
        <dbReference type="SAM" id="MobiDB-lite"/>
    </source>
</evidence>
<evidence type="ECO:0000256" key="2">
    <source>
        <dbReference type="ARBA" id="ARBA00022630"/>
    </source>
</evidence>
<dbReference type="InterPro" id="IPR036400">
    <property type="entry name" value="Cyt_B5-like_heme/steroid_sf"/>
</dbReference>
<reference evidence="8" key="1">
    <citation type="submission" date="2021-01" db="EMBL/GenBank/DDBJ databases">
        <authorList>
            <person name="Corre E."/>
            <person name="Pelletier E."/>
            <person name="Niang G."/>
            <person name="Scheremetjew M."/>
            <person name="Finn R."/>
            <person name="Kale V."/>
            <person name="Holt S."/>
            <person name="Cochrane G."/>
            <person name="Meng A."/>
            <person name="Brown T."/>
            <person name="Cohen L."/>
        </authorList>
    </citation>
    <scope>NUCLEOTIDE SEQUENCE</scope>
    <source>
        <strain evidence="8">NY070348D</strain>
    </source>
</reference>
<organism evidence="8">
    <name type="scientific">Mucochytrium quahogii</name>
    <dbReference type="NCBI Taxonomy" id="96639"/>
    <lineage>
        <taxon>Eukaryota</taxon>
        <taxon>Sar</taxon>
        <taxon>Stramenopiles</taxon>
        <taxon>Bigyra</taxon>
        <taxon>Labyrinthulomycetes</taxon>
        <taxon>Thraustochytrida</taxon>
        <taxon>Thraustochytriidae</taxon>
        <taxon>Mucochytrium</taxon>
    </lineage>
</organism>
<feature type="compositionally biased region" description="Acidic residues" evidence="6">
    <location>
        <begin position="532"/>
        <end position="541"/>
    </location>
</feature>
<dbReference type="Gene3D" id="3.10.120.10">
    <property type="entry name" value="Cytochrome b5-like heme/steroid binding domain"/>
    <property type="match status" value="1"/>
</dbReference>
<dbReference type="Gene3D" id="3.90.700.10">
    <property type="entry name" value="Succinate dehydrogenase/fumarate reductase flavoprotein, catalytic domain"/>
    <property type="match status" value="1"/>
</dbReference>
<dbReference type="AlphaFoldDB" id="A0A7S2RX14"/>
<dbReference type="SUPFAM" id="SSF56425">
    <property type="entry name" value="Succinate dehydrogenase/fumarate reductase flavoprotein, catalytic domain"/>
    <property type="match status" value="1"/>
</dbReference>
<evidence type="ECO:0000313" key="8">
    <source>
        <dbReference type="EMBL" id="CAD9683020.1"/>
    </source>
</evidence>
<keyword evidence="3" id="KW-0479">Metal-binding</keyword>
<dbReference type="InterPro" id="IPR003953">
    <property type="entry name" value="FAD-dep_OxRdtase_2_FAD-bd"/>
</dbReference>
<keyword evidence="5" id="KW-0408">Iron</keyword>
<dbReference type="FunFam" id="3.10.120.10:FF:000007">
    <property type="entry name" value="Sulfite oxidase, mitochondrial"/>
    <property type="match status" value="1"/>
</dbReference>
<dbReference type="GO" id="GO:0020037">
    <property type="term" value="F:heme binding"/>
    <property type="evidence" value="ECO:0007669"/>
    <property type="project" value="InterPro"/>
</dbReference>
<dbReference type="EMBL" id="HBHK01012588">
    <property type="protein sequence ID" value="CAD9683020.1"/>
    <property type="molecule type" value="Transcribed_RNA"/>
</dbReference>
<keyword evidence="1" id="KW-0349">Heme</keyword>
<dbReference type="PRINTS" id="PR00363">
    <property type="entry name" value="CYTOCHROMEB5"/>
</dbReference>
<dbReference type="InterPro" id="IPR018506">
    <property type="entry name" value="Cyt_B5_heme-BS"/>
</dbReference>
<dbReference type="PROSITE" id="PS50255">
    <property type="entry name" value="CYTOCHROME_B5_2"/>
    <property type="match status" value="1"/>
</dbReference>
<feature type="domain" description="Cytochrome b5 heme-binding" evidence="7">
    <location>
        <begin position="562"/>
        <end position="638"/>
    </location>
</feature>
<dbReference type="SMART" id="SM01117">
    <property type="entry name" value="Cyt-b5"/>
    <property type="match status" value="1"/>
</dbReference>
<feature type="region of interest" description="Disordered" evidence="6">
    <location>
        <begin position="518"/>
        <end position="559"/>
    </location>
</feature>
<keyword evidence="4" id="KW-0560">Oxidoreductase</keyword>
<keyword evidence="2" id="KW-0285">Flavoprotein</keyword>
<evidence type="ECO:0000256" key="1">
    <source>
        <dbReference type="ARBA" id="ARBA00022617"/>
    </source>
</evidence>
<sequence>MSQVIVVGGGLAGMSAAHTALEQGARVLVLDKSPFCGGNSTKATSGINAAGSKTQRVLNIPDTPEQFEKDTTFSAAEGARPDLIKVLTHQSGPAVDWLIDAFDLDLSIIARLAAHTHPRTHRGKERFPGMAITYRLMEKLEEICAQKDGRARLFNKARVTELIQNDNGEVVGVVFEKGGKTFKEYGPVVIATGGFGADFSEDSLLSSVSEQFAGMEAWSVTSRAAKQSGGKKIPMPNLLSLPTTNGPHCTGDGIKLALKAGSGTFDLHAVQIHPTGIVDPAEPDAKVKFLAAEALRGSGGIILDRDGNRFCDELGKRDYVSGRMFVHDKAPYRLCLNGKATDLISWHCEHYTGRGLMKKVSGAELAKELNVAPSKLQKTFDEYNRAAKNPGTDKWDKKFFEATPVNVDDNFHVCIITPLVHYCMGGVAGNKEAEVITPAGQSIPGLYVAGEALGGVHGVNRLGGSSLLDCVVYGRVAGKTSSKFLLNKLIQGGGATGGSSVNGINVKISPNDKSVTVSWGGASSGSSSTDAVPEDNGEAEVDPNQQFYGTGDKKSGGSKAAAKTYTMDEVSKHTTKDDCWVVLHGKVFNITDFLDDHPGGAKAILLYGGKDASKEFDMLHKPDIIDKYAMDYFVGPLAADSKL</sequence>
<evidence type="ECO:0000256" key="3">
    <source>
        <dbReference type="ARBA" id="ARBA00022723"/>
    </source>
</evidence>
<dbReference type="Gene3D" id="3.50.50.60">
    <property type="entry name" value="FAD/NAD(P)-binding domain"/>
    <property type="match status" value="1"/>
</dbReference>
<proteinExistence type="predicted"/>
<evidence type="ECO:0000256" key="4">
    <source>
        <dbReference type="ARBA" id="ARBA00023002"/>
    </source>
</evidence>
<dbReference type="Pfam" id="PF00173">
    <property type="entry name" value="Cyt-b5"/>
    <property type="match status" value="1"/>
</dbReference>
<dbReference type="InterPro" id="IPR050315">
    <property type="entry name" value="FAD-oxidoreductase_2"/>
</dbReference>
<dbReference type="InterPro" id="IPR027477">
    <property type="entry name" value="Succ_DH/fumarate_Rdtase_cat_sf"/>
</dbReference>
<evidence type="ECO:0000256" key="5">
    <source>
        <dbReference type="ARBA" id="ARBA00023004"/>
    </source>
</evidence>
<gene>
    <name evidence="8" type="ORF">QSP1433_LOCUS7918</name>
</gene>
<accession>A0A7S2RX14</accession>
<dbReference type="InterPro" id="IPR001199">
    <property type="entry name" value="Cyt_B5-like_heme/steroid-bd"/>
</dbReference>
<dbReference type="Pfam" id="PF00890">
    <property type="entry name" value="FAD_binding_2"/>
    <property type="match status" value="1"/>
</dbReference>
<dbReference type="InterPro" id="IPR036188">
    <property type="entry name" value="FAD/NAD-bd_sf"/>
</dbReference>
<dbReference type="PANTHER" id="PTHR43400:SF1">
    <property type="entry name" value="FUMARATE REDUCTASE"/>
    <property type="match status" value="1"/>
</dbReference>
<dbReference type="GO" id="GO:0016491">
    <property type="term" value="F:oxidoreductase activity"/>
    <property type="evidence" value="ECO:0007669"/>
    <property type="project" value="UniProtKB-KW"/>
</dbReference>
<dbReference type="PANTHER" id="PTHR43400">
    <property type="entry name" value="FUMARATE REDUCTASE"/>
    <property type="match status" value="1"/>
</dbReference>